<feature type="non-terminal residue" evidence="1">
    <location>
        <position position="153"/>
    </location>
</feature>
<evidence type="ECO:0000313" key="2">
    <source>
        <dbReference type="Proteomes" id="UP000789405"/>
    </source>
</evidence>
<name>A0A9N9K855_9GLOM</name>
<accession>A0A9N9K855</accession>
<feature type="non-terminal residue" evidence="1">
    <location>
        <position position="1"/>
    </location>
</feature>
<sequence>QLNNIHKERLSLLLYNQKYNEFVEQIHNETDLKKLKNEWIRKINESDFVEDDKQNLYKIQEEYWYREIQQSKNLLESQHIELNILRDETLKKLSNKYYNELQEYLEEPHEQNKLQELQRELYLKRNFKLNHKDISTFSEAFESLLNDVILKEK</sequence>
<keyword evidence="2" id="KW-1185">Reference proteome</keyword>
<gene>
    <name evidence="1" type="ORF">DERYTH_LOCUS26300</name>
</gene>
<protein>
    <submittedName>
        <fullName evidence="1">13269_t:CDS:1</fullName>
    </submittedName>
</protein>
<comment type="caution">
    <text evidence="1">The sequence shown here is derived from an EMBL/GenBank/DDBJ whole genome shotgun (WGS) entry which is preliminary data.</text>
</comment>
<organism evidence="1 2">
    <name type="scientific">Dentiscutata erythropus</name>
    <dbReference type="NCBI Taxonomy" id="1348616"/>
    <lineage>
        <taxon>Eukaryota</taxon>
        <taxon>Fungi</taxon>
        <taxon>Fungi incertae sedis</taxon>
        <taxon>Mucoromycota</taxon>
        <taxon>Glomeromycotina</taxon>
        <taxon>Glomeromycetes</taxon>
        <taxon>Diversisporales</taxon>
        <taxon>Gigasporaceae</taxon>
        <taxon>Dentiscutata</taxon>
    </lineage>
</organism>
<dbReference type="EMBL" id="CAJVPY010054123">
    <property type="protein sequence ID" value="CAG8816587.1"/>
    <property type="molecule type" value="Genomic_DNA"/>
</dbReference>
<evidence type="ECO:0000313" key="1">
    <source>
        <dbReference type="EMBL" id="CAG8816587.1"/>
    </source>
</evidence>
<proteinExistence type="predicted"/>
<dbReference type="Proteomes" id="UP000789405">
    <property type="component" value="Unassembled WGS sequence"/>
</dbReference>
<reference evidence="1" key="1">
    <citation type="submission" date="2021-06" db="EMBL/GenBank/DDBJ databases">
        <authorList>
            <person name="Kallberg Y."/>
            <person name="Tangrot J."/>
            <person name="Rosling A."/>
        </authorList>
    </citation>
    <scope>NUCLEOTIDE SEQUENCE</scope>
    <source>
        <strain evidence="1">MA453B</strain>
    </source>
</reference>
<dbReference type="AlphaFoldDB" id="A0A9N9K855"/>